<proteinExistence type="predicted"/>
<dbReference type="PANTHER" id="PTHR48071:SF28">
    <property type="entry name" value="SRCR DOMAIN-CONTAINING PROTEIN"/>
    <property type="match status" value="1"/>
</dbReference>
<gene>
    <name evidence="8" type="ORF">DPMN_029435</name>
</gene>
<evidence type="ECO:0000259" key="7">
    <source>
        <dbReference type="PROSITE" id="PS50287"/>
    </source>
</evidence>
<evidence type="ECO:0000313" key="8">
    <source>
        <dbReference type="EMBL" id="KAH3866372.1"/>
    </source>
</evidence>
<dbReference type="EMBL" id="JAIWYP010000002">
    <property type="protein sequence ID" value="KAH3866372.1"/>
    <property type="molecule type" value="Genomic_DNA"/>
</dbReference>
<feature type="disulfide bond" evidence="6">
    <location>
        <begin position="33"/>
        <end position="94"/>
    </location>
</feature>
<dbReference type="Pfam" id="PF00530">
    <property type="entry name" value="SRCR"/>
    <property type="match status" value="1"/>
</dbReference>
<organism evidence="8 9">
    <name type="scientific">Dreissena polymorpha</name>
    <name type="common">Zebra mussel</name>
    <name type="synonym">Mytilus polymorpha</name>
    <dbReference type="NCBI Taxonomy" id="45954"/>
    <lineage>
        <taxon>Eukaryota</taxon>
        <taxon>Metazoa</taxon>
        <taxon>Spiralia</taxon>
        <taxon>Lophotrochozoa</taxon>
        <taxon>Mollusca</taxon>
        <taxon>Bivalvia</taxon>
        <taxon>Autobranchia</taxon>
        <taxon>Heteroconchia</taxon>
        <taxon>Euheterodonta</taxon>
        <taxon>Imparidentia</taxon>
        <taxon>Neoheterodontei</taxon>
        <taxon>Myida</taxon>
        <taxon>Dreissenoidea</taxon>
        <taxon>Dreissenidae</taxon>
        <taxon>Dreissena</taxon>
    </lineage>
</organism>
<dbReference type="SMART" id="SM00202">
    <property type="entry name" value="SR"/>
    <property type="match status" value="1"/>
</dbReference>
<accession>A0A9D4RH50</accession>
<evidence type="ECO:0000256" key="5">
    <source>
        <dbReference type="ARBA" id="ARBA00023180"/>
    </source>
</evidence>
<dbReference type="PANTHER" id="PTHR48071">
    <property type="entry name" value="SRCR DOMAIN-CONTAINING PROTEIN"/>
    <property type="match status" value="1"/>
</dbReference>
<dbReference type="PRINTS" id="PR00258">
    <property type="entry name" value="SPERACTRCPTR"/>
</dbReference>
<keyword evidence="9" id="KW-1185">Reference proteome</keyword>
<evidence type="ECO:0000256" key="1">
    <source>
        <dbReference type="ARBA" id="ARBA00022729"/>
    </source>
</evidence>
<dbReference type="FunFam" id="3.10.250.10:FF:000007">
    <property type="entry name" value="Soluble scavenger receptor cysteine-rich domain-containing protein SSC5D"/>
    <property type="match status" value="1"/>
</dbReference>
<evidence type="ECO:0000256" key="6">
    <source>
        <dbReference type="PROSITE-ProRule" id="PRU00196"/>
    </source>
</evidence>
<keyword evidence="2" id="KW-0677">Repeat</keyword>
<sequence>MTDGRFEIFLNGQWGTVCDDLFDLNTYGAQVACRMLGQPTGSARVTDPLAGPNTMPIWLDDVVCKVSELTLLECDHRLIGYHSCTQPEDVGLYCA</sequence>
<keyword evidence="1" id="KW-0732">Signal</keyword>
<keyword evidence="3 6" id="KW-1015">Disulfide bond</keyword>
<reference evidence="8" key="2">
    <citation type="submission" date="2020-11" db="EMBL/GenBank/DDBJ databases">
        <authorList>
            <person name="McCartney M.A."/>
            <person name="Auch B."/>
            <person name="Kono T."/>
            <person name="Mallez S."/>
            <person name="Becker A."/>
            <person name="Gohl D.M."/>
            <person name="Silverstein K.A.T."/>
            <person name="Koren S."/>
            <person name="Bechman K.B."/>
            <person name="Herman A."/>
            <person name="Abrahante J.E."/>
            <person name="Garbe J."/>
        </authorList>
    </citation>
    <scope>NUCLEOTIDE SEQUENCE</scope>
    <source>
        <strain evidence="8">Duluth1</strain>
        <tissue evidence="8">Whole animal</tissue>
    </source>
</reference>
<dbReference type="SUPFAM" id="SSF56487">
    <property type="entry name" value="SRCR-like"/>
    <property type="match status" value="1"/>
</dbReference>
<comment type="caution">
    <text evidence="6">Lacks conserved residue(s) required for the propagation of feature annotation.</text>
</comment>
<feature type="disulfide bond" evidence="6">
    <location>
        <begin position="64"/>
        <end position="74"/>
    </location>
</feature>
<keyword evidence="5" id="KW-0325">Glycoprotein</keyword>
<dbReference type="InterPro" id="IPR036772">
    <property type="entry name" value="SRCR-like_dom_sf"/>
</dbReference>
<protein>
    <recommendedName>
        <fullName evidence="7">SRCR domain-containing protein</fullName>
    </recommendedName>
</protein>
<dbReference type="Proteomes" id="UP000828390">
    <property type="component" value="Unassembled WGS sequence"/>
</dbReference>
<reference evidence="8" key="1">
    <citation type="journal article" date="2019" name="bioRxiv">
        <title>The Genome of the Zebra Mussel, Dreissena polymorpha: A Resource for Invasive Species Research.</title>
        <authorList>
            <person name="McCartney M.A."/>
            <person name="Auch B."/>
            <person name="Kono T."/>
            <person name="Mallez S."/>
            <person name="Zhang Y."/>
            <person name="Obille A."/>
            <person name="Becker A."/>
            <person name="Abrahante J.E."/>
            <person name="Garbe J."/>
            <person name="Badalamenti J.P."/>
            <person name="Herman A."/>
            <person name="Mangelson H."/>
            <person name="Liachko I."/>
            <person name="Sullivan S."/>
            <person name="Sone E.D."/>
            <person name="Koren S."/>
            <person name="Silverstein K.A.T."/>
            <person name="Beckman K.B."/>
            <person name="Gohl D.M."/>
        </authorList>
    </citation>
    <scope>NUCLEOTIDE SEQUENCE</scope>
    <source>
        <strain evidence="8">Duluth1</strain>
        <tissue evidence="8">Whole animal</tissue>
    </source>
</reference>
<keyword evidence="4" id="KW-0675">Receptor</keyword>
<evidence type="ECO:0000256" key="3">
    <source>
        <dbReference type="ARBA" id="ARBA00023157"/>
    </source>
</evidence>
<dbReference type="GO" id="GO:0016020">
    <property type="term" value="C:membrane"/>
    <property type="evidence" value="ECO:0007669"/>
    <property type="project" value="InterPro"/>
</dbReference>
<name>A0A9D4RH50_DREPO</name>
<feature type="domain" description="SRCR" evidence="7">
    <location>
        <begin position="1"/>
        <end position="95"/>
    </location>
</feature>
<comment type="caution">
    <text evidence="8">The sequence shown here is derived from an EMBL/GenBank/DDBJ whole genome shotgun (WGS) entry which is preliminary data.</text>
</comment>
<evidence type="ECO:0000256" key="4">
    <source>
        <dbReference type="ARBA" id="ARBA00023170"/>
    </source>
</evidence>
<dbReference type="PROSITE" id="PS50287">
    <property type="entry name" value="SRCR_2"/>
    <property type="match status" value="1"/>
</dbReference>
<evidence type="ECO:0000313" key="9">
    <source>
        <dbReference type="Proteomes" id="UP000828390"/>
    </source>
</evidence>
<dbReference type="Gene3D" id="3.10.250.10">
    <property type="entry name" value="SRCR-like domain"/>
    <property type="match status" value="1"/>
</dbReference>
<dbReference type="AlphaFoldDB" id="A0A9D4RH50"/>
<dbReference type="InterPro" id="IPR001190">
    <property type="entry name" value="SRCR"/>
</dbReference>
<evidence type="ECO:0000256" key="2">
    <source>
        <dbReference type="ARBA" id="ARBA00022737"/>
    </source>
</evidence>